<evidence type="ECO:0000259" key="6">
    <source>
        <dbReference type="PROSITE" id="PS50157"/>
    </source>
</evidence>
<dbReference type="PANTHER" id="PTHR24381">
    <property type="entry name" value="ZINC FINGER PROTEIN"/>
    <property type="match status" value="1"/>
</dbReference>
<reference evidence="7" key="1">
    <citation type="submission" date="2024-04" db="EMBL/GenBank/DDBJ databases">
        <authorList>
            <consortium name="Molecular Ecology Group"/>
        </authorList>
    </citation>
    <scope>NUCLEOTIDE SEQUENCE</scope>
</reference>
<dbReference type="GO" id="GO:0000977">
    <property type="term" value="F:RNA polymerase II transcription regulatory region sequence-specific DNA binding"/>
    <property type="evidence" value="ECO:0007669"/>
    <property type="project" value="TreeGrafter"/>
</dbReference>
<dbReference type="Pfam" id="PF00096">
    <property type="entry name" value="zf-C2H2"/>
    <property type="match status" value="2"/>
</dbReference>
<evidence type="ECO:0000256" key="4">
    <source>
        <dbReference type="ARBA" id="ARBA00022833"/>
    </source>
</evidence>
<dbReference type="Proteomes" id="UP001497644">
    <property type="component" value="Chromosome 5"/>
</dbReference>
<dbReference type="GO" id="GO:0008270">
    <property type="term" value="F:zinc ion binding"/>
    <property type="evidence" value="ECO:0007669"/>
    <property type="project" value="UniProtKB-KW"/>
</dbReference>
<evidence type="ECO:0000256" key="3">
    <source>
        <dbReference type="ARBA" id="ARBA00022771"/>
    </source>
</evidence>
<keyword evidence="3 5" id="KW-0863">Zinc-finger</keyword>
<dbReference type="PROSITE" id="PS50157">
    <property type="entry name" value="ZINC_FINGER_C2H2_2"/>
    <property type="match status" value="3"/>
</dbReference>
<keyword evidence="8" id="KW-1185">Reference proteome</keyword>
<name>A0AAV2NY53_9HYME</name>
<dbReference type="GO" id="GO:0005634">
    <property type="term" value="C:nucleus"/>
    <property type="evidence" value="ECO:0007669"/>
    <property type="project" value="TreeGrafter"/>
</dbReference>
<keyword evidence="4" id="KW-0862">Zinc</keyword>
<dbReference type="InterPro" id="IPR036236">
    <property type="entry name" value="Znf_C2H2_sf"/>
</dbReference>
<evidence type="ECO:0000313" key="8">
    <source>
        <dbReference type="Proteomes" id="UP001497644"/>
    </source>
</evidence>
<dbReference type="EMBL" id="OZ034828">
    <property type="protein sequence ID" value="CAL1684618.1"/>
    <property type="molecule type" value="Genomic_DNA"/>
</dbReference>
<organism evidence="7 8">
    <name type="scientific">Lasius platythorax</name>
    <dbReference type="NCBI Taxonomy" id="488582"/>
    <lineage>
        <taxon>Eukaryota</taxon>
        <taxon>Metazoa</taxon>
        <taxon>Ecdysozoa</taxon>
        <taxon>Arthropoda</taxon>
        <taxon>Hexapoda</taxon>
        <taxon>Insecta</taxon>
        <taxon>Pterygota</taxon>
        <taxon>Neoptera</taxon>
        <taxon>Endopterygota</taxon>
        <taxon>Hymenoptera</taxon>
        <taxon>Apocrita</taxon>
        <taxon>Aculeata</taxon>
        <taxon>Formicoidea</taxon>
        <taxon>Formicidae</taxon>
        <taxon>Formicinae</taxon>
        <taxon>Lasius</taxon>
        <taxon>Lasius</taxon>
    </lineage>
</organism>
<feature type="domain" description="C2H2-type" evidence="6">
    <location>
        <begin position="548"/>
        <end position="566"/>
    </location>
</feature>
<keyword evidence="2" id="KW-0677">Repeat</keyword>
<feature type="domain" description="C2H2-type" evidence="6">
    <location>
        <begin position="611"/>
        <end position="634"/>
    </location>
</feature>
<dbReference type="PROSITE" id="PS00028">
    <property type="entry name" value="ZINC_FINGER_C2H2_1"/>
    <property type="match status" value="1"/>
</dbReference>
<dbReference type="PANTHER" id="PTHR24381:SF458">
    <property type="entry name" value="ZINC FINGER PROTEIN 585B"/>
    <property type="match status" value="1"/>
</dbReference>
<protein>
    <recommendedName>
        <fullName evidence="6">C2H2-type domain-containing protein</fullName>
    </recommendedName>
</protein>
<gene>
    <name evidence="7" type="ORF">LPLAT_LOCUS10205</name>
</gene>
<dbReference type="SMART" id="SM00355">
    <property type="entry name" value="ZnF_C2H2"/>
    <property type="match status" value="3"/>
</dbReference>
<sequence length="634" mass="73612">MQTQNCNIERSMKDTEISLLSMESSKPIFTEDLNIFKEDIVNQTTLHSTQPIRNLPNILRNNNTRTYKNYKALTLDKIDTCFVSKDINTNFELNTILSSIDLEMEANYNKIASSKSHHQRKQVHNPLDLSYDTPDWNNNKDKSILPKVNQLNTLHIPLSYKKNASLKRLKYNKQKGNLCNKKSKRLKDRKSSCKTKQISYNKSYKKSDFDSGLTTISHVNMKENIAVQDVNNFSSNIILTQSVCEPNTSNYVNDLNDIGTKSVESSNIFYRNNEIYNLEKKYNIKNCNPIISGNSTEFNIMQNKNVSQENLTNYEFPIMENDLKEELINRDTASNFLLKPKVLYTCTCANCMSHDKDIIFYEEPVSTSINSDVETELFTYDFYTNINDFYISDYYGDILGDNWLEELDKKNLCYEKLEETHIIKKNVCTGSDSITELIEGNANVSSIEQNKSQNLQSCHIDKTQDICVESYSTGFVTQPNGSINFFESPEEINIFDEIDYLNLENSLMKESKVISQDKSLIQTAISADVPVSKSKEMLQENKEDLYVIQCTQCGKIFNERHQFRKHFTRCDFYKEDFKCNVCNKIYRHKSSLAQHLRLVHHVLGGPHEKYYTCNKCAKSYVRFRAFQRHILLHD</sequence>
<dbReference type="Gene3D" id="3.30.160.60">
    <property type="entry name" value="Classic Zinc Finger"/>
    <property type="match status" value="1"/>
</dbReference>
<accession>A0AAV2NY53</accession>
<feature type="domain" description="C2H2-type" evidence="6">
    <location>
        <begin position="577"/>
        <end position="600"/>
    </location>
</feature>
<dbReference type="InterPro" id="IPR013087">
    <property type="entry name" value="Znf_C2H2_type"/>
</dbReference>
<dbReference type="AlphaFoldDB" id="A0AAV2NY53"/>
<proteinExistence type="predicted"/>
<evidence type="ECO:0000313" key="7">
    <source>
        <dbReference type="EMBL" id="CAL1684618.1"/>
    </source>
</evidence>
<evidence type="ECO:0000256" key="5">
    <source>
        <dbReference type="PROSITE-ProRule" id="PRU00042"/>
    </source>
</evidence>
<evidence type="ECO:0000256" key="2">
    <source>
        <dbReference type="ARBA" id="ARBA00022737"/>
    </source>
</evidence>
<dbReference type="SUPFAM" id="SSF57667">
    <property type="entry name" value="beta-beta-alpha zinc fingers"/>
    <property type="match status" value="1"/>
</dbReference>
<evidence type="ECO:0000256" key="1">
    <source>
        <dbReference type="ARBA" id="ARBA00022723"/>
    </source>
</evidence>
<dbReference type="GO" id="GO:0000981">
    <property type="term" value="F:DNA-binding transcription factor activity, RNA polymerase II-specific"/>
    <property type="evidence" value="ECO:0007669"/>
    <property type="project" value="TreeGrafter"/>
</dbReference>
<keyword evidence="1" id="KW-0479">Metal-binding</keyword>